<dbReference type="AlphaFoldDB" id="M4TAY2"/>
<evidence type="ECO:0000256" key="8">
    <source>
        <dbReference type="ARBA" id="ARBA00023288"/>
    </source>
</evidence>
<feature type="compositionally biased region" description="Low complexity" evidence="9">
    <location>
        <begin position="432"/>
        <end position="442"/>
    </location>
</feature>
<dbReference type="Pfam" id="PF13206">
    <property type="entry name" value="VSG_B"/>
    <property type="match status" value="1"/>
</dbReference>
<feature type="domain" description="Trypanosome variant surface glycoprotein C-terminal" evidence="11">
    <location>
        <begin position="391"/>
        <end position="466"/>
    </location>
</feature>
<evidence type="ECO:0000256" key="6">
    <source>
        <dbReference type="ARBA" id="ARBA00023136"/>
    </source>
</evidence>
<organism evidence="13">
    <name type="scientific">Trypanosoma brucei</name>
    <dbReference type="NCBI Taxonomy" id="5691"/>
    <lineage>
        <taxon>Eukaryota</taxon>
        <taxon>Discoba</taxon>
        <taxon>Euglenozoa</taxon>
        <taxon>Kinetoplastea</taxon>
        <taxon>Metakinetoplastina</taxon>
        <taxon>Trypanosomatida</taxon>
        <taxon>Trypanosomatidae</taxon>
        <taxon>Trypanosoma</taxon>
    </lineage>
</organism>
<evidence type="ECO:0000256" key="5">
    <source>
        <dbReference type="ARBA" id="ARBA00022729"/>
    </source>
</evidence>
<evidence type="ECO:0000256" key="3">
    <source>
        <dbReference type="ARBA" id="ARBA00022475"/>
    </source>
</evidence>
<dbReference type="VEuPathDB" id="TriTrypDB:Tb927.11.17720"/>
<reference evidence="13" key="1">
    <citation type="submission" date="2013-02" db="EMBL/GenBank/DDBJ databases">
        <authorList>
            <person name="Cross G.A.M."/>
            <person name="Kim H.-S."/>
            <person name="Wickstead B."/>
        </authorList>
    </citation>
    <scope>NUCLEOTIDE SEQUENCE</scope>
    <source>
        <strain evidence="13">Lister 427</strain>
    </source>
</reference>
<evidence type="ECO:0000256" key="4">
    <source>
        <dbReference type="ARBA" id="ARBA00022622"/>
    </source>
</evidence>
<evidence type="ECO:0000313" key="13">
    <source>
        <dbReference type="EMBL" id="AGH60105.1"/>
    </source>
</evidence>
<dbReference type="InterPro" id="IPR025932">
    <property type="entry name" value="Trypano_VSG_B_N_dom"/>
</dbReference>
<dbReference type="GO" id="GO:0098552">
    <property type="term" value="C:side of membrane"/>
    <property type="evidence" value="ECO:0007669"/>
    <property type="project" value="UniProtKB-KW"/>
</dbReference>
<keyword evidence="8" id="KW-0449">Lipoprotein</keyword>
<proteinExistence type="predicted"/>
<dbReference type="VEuPathDB" id="TriTrypDB:Tb1125.11.17720"/>
<dbReference type="Pfam" id="PF10659">
    <property type="entry name" value="Trypan_glycop_C"/>
    <property type="match status" value="1"/>
</dbReference>
<feature type="chain" id="PRO_5004058601" evidence="10">
    <location>
        <begin position="21"/>
        <end position="467"/>
    </location>
</feature>
<keyword evidence="4" id="KW-0336">GPI-anchor</keyword>
<evidence type="ECO:0000259" key="11">
    <source>
        <dbReference type="Pfam" id="PF10659"/>
    </source>
</evidence>
<feature type="domain" description="Trypanosome variant surface glycoprotein B-type N-terminal" evidence="12">
    <location>
        <begin position="11"/>
        <end position="347"/>
    </location>
</feature>
<keyword evidence="6" id="KW-0472">Membrane</keyword>
<evidence type="ECO:0000259" key="12">
    <source>
        <dbReference type="Pfam" id="PF13206"/>
    </source>
</evidence>
<dbReference type="GO" id="GO:0005886">
    <property type="term" value="C:plasma membrane"/>
    <property type="evidence" value="ECO:0007669"/>
    <property type="project" value="UniProtKB-SubCell"/>
</dbReference>
<feature type="signal peptide" evidence="10">
    <location>
        <begin position="1"/>
        <end position="20"/>
    </location>
</feature>
<keyword evidence="3" id="KW-1003">Cell membrane</keyword>
<dbReference type="InterPro" id="IPR019609">
    <property type="entry name" value="Variant_surf_glycoprt_trypan_C"/>
</dbReference>
<reference evidence="13" key="2">
    <citation type="journal article" date="2014" name="Mol. Biochem. Parasitol.">
        <title>Capturing the variant surface glycoprotein repertoire (the VSGnome) of Trypanosoma brucei Lister 427.</title>
        <authorList>
            <person name="Cross G.A."/>
            <person name="Kim H.S."/>
            <person name="Wickstead B."/>
        </authorList>
    </citation>
    <scope>NUCLEOTIDE SEQUENCE</scope>
    <source>
        <strain evidence="13">Lister 427</strain>
    </source>
</reference>
<evidence type="ECO:0000256" key="2">
    <source>
        <dbReference type="ARBA" id="ARBA00004609"/>
    </source>
</evidence>
<feature type="compositionally biased region" description="Basic and acidic residues" evidence="9">
    <location>
        <begin position="412"/>
        <end position="425"/>
    </location>
</feature>
<dbReference type="VEuPathDB" id="TriTrypDB:Tb427_000163900"/>
<accession>M4TAY2</accession>
<evidence type="ECO:0000256" key="7">
    <source>
        <dbReference type="ARBA" id="ARBA00023180"/>
    </source>
</evidence>
<feature type="region of interest" description="Disordered" evidence="9">
    <location>
        <begin position="412"/>
        <end position="445"/>
    </location>
</feature>
<sequence length="467" mass="49910">MRQVVLQVLFLLLVWRKTEGTENEVALEFNALCRILNIAQVSDQITDDDTATAVSANVDLMLTLNMSVSPDSFYDLNFQRAIVEGKESEEYTTYHDKWKSIKENIIKGAKGDLSEVIKRAPKNPFRHLASQAINASLQTAQQLQKSIKTSPTATEIQAELKGVIFGKDGSDPATGAITFSDTNTNAYGGTGTPGTTPGISLASDMVCLCGSNSGTDGTEACAGHGASGGSQHAGSSTATSVFTTLMAHCPKTVQKRPTAAAISSAIANFMTLMGKSTSDSNMKNFVYGKFANNGGCNGANSPTCINYKTRLTTAKHTIPWLLKLESCRDKLSHLEGKKTTNGLILTEVRALTAATRAIYIKALAGGTLTLSPQGAEHPAKTTTAVNPNTDCTKKQKKVECKEDGCKWNSDKEETGEHCKAKDVERQTNAAAGTRNGSTGTETTTEKCKGKLEPECTKAPECQWEGKE</sequence>
<comment type="subcellular location">
    <subcellularLocation>
        <location evidence="2">Cell membrane</location>
        <topology evidence="2">Lipid-anchor</topology>
        <topology evidence="2">GPI-anchor</topology>
    </subcellularLocation>
</comment>
<dbReference type="EMBL" id="KC612674">
    <property type="protein sequence ID" value="AGH60105.1"/>
    <property type="molecule type" value="Genomic_DNA"/>
</dbReference>
<comment type="function">
    <text evidence="1">VSG forms a coat on the surface of the parasite. The trypanosome evades the immune response of the host by expressing a series of antigenically distinct VSGs from an estimated 1000 VSG genes.</text>
</comment>
<evidence type="ECO:0000256" key="10">
    <source>
        <dbReference type="SAM" id="SignalP"/>
    </source>
</evidence>
<keyword evidence="5 10" id="KW-0732">Signal</keyword>
<protein>
    <submittedName>
        <fullName evidence="13">Variant surface glycoprotein 1166</fullName>
    </submittedName>
</protein>
<dbReference type="Gene3D" id="3.30.1680.40">
    <property type="match status" value="1"/>
</dbReference>
<keyword evidence="7" id="KW-0325">Glycoprotein</keyword>
<evidence type="ECO:0000256" key="1">
    <source>
        <dbReference type="ARBA" id="ARBA00002523"/>
    </source>
</evidence>
<evidence type="ECO:0000256" key="9">
    <source>
        <dbReference type="SAM" id="MobiDB-lite"/>
    </source>
</evidence>
<name>M4TAY2_9TRYP</name>